<dbReference type="Gene3D" id="2.60.40.1200">
    <property type="match status" value="1"/>
</dbReference>
<sequence>MKVFATSLTGKVQDIHGQIIINNNGSIETVVLGQIIPAGAELQFNENATLTLTTENNQQILLDGESQQILPELTTPPINSDSSDIANIQALIASGDDPTIHTKATAAGSPTHAGGFGFVTLQRDGDELLATTDYSTAGQPKSILESDELFNNAIRHEGLIAKVDNYTIAEDNKIVLHLLDNDTSISGDPLSIASINGTPLTGGDQTISVDHGHISIATDGTITFIPKSNFNGDVNVDYTVTDGTSTQGSHTSIVVTPVNDAPVAMPDEVTANEDTSITVDLTGNDSDVDGDTVTVTDINGTPVTPGHEQTIVVDNGKIVIAHDGGMTFVPNKDYNGTVDVPYTISDGDKTSISTVTIVVSPSNDAATIVGDNKVLTETNAPLTTGG</sequence>
<comment type="caution">
    <text evidence="1">The sequence shown here is derived from an EMBL/GenBank/DDBJ whole genome shotgun (WGS) entry which is preliminary data.</text>
</comment>
<dbReference type="InterPro" id="IPR047777">
    <property type="entry name" value="LapA-like_RM"/>
</dbReference>
<dbReference type="NCBIfam" id="NF012211">
    <property type="entry name" value="tand_rpt_95"/>
    <property type="match status" value="2"/>
</dbReference>
<dbReference type="Pfam" id="PF17963">
    <property type="entry name" value="Big_9"/>
    <property type="match status" value="2"/>
</dbReference>
<name>A0ABU6LHL4_9GAMM</name>
<dbReference type="NCBIfam" id="NF033682">
    <property type="entry name" value="retention_LapA"/>
    <property type="match status" value="1"/>
</dbReference>
<dbReference type="Proteomes" id="UP001339429">
    <property type="component" value="Unassembled WGS sequence"/>
</dbReference>
<organism evidence="1 2">
    <name type="scientific">Photobacterium piscicola</name>
    <dbReference type="NCBI Taxonomy" id="1378299"/>
    <lineage>
        <taxon>Bacteria</taxon>
        <taxon>Pseudomonadati</taxon>
        <taxon>Pseudomonadota</taxon>
        <taxon>Gammaproteobacteria</taxon>
        <taxon>Vibrionales</taxon>
        <taxon>Vibrionaceae</taxon>
        <taxon>Photobacterium</taxon>
    </lineage>
</organism>
<proteinExistence type="predicted"/>
<dbReference type="EMBL" id="JAYXUD010000005">
    <property type="protein sequence ID" value="MEC6898838.1"/>
    <property type="molecule type" value="Genomic_DNA"/>
</dbReference>
<dbReference type="RefSeq" id="WP_327779732.1">
    <property type="nucleotide sequence ID" value="NZ_JAYXUD010000005.1"/>
</dbReference>
<keyword evidence="2" id="KW-1185">Reference proteome</keyword>
<accession>A0ABU6LHL4</accession>
<dbReference type="Gene3D" id="2.60.40.2810">
    <property type="match status" value="1"/>
</dbReference>
<gene>
    <name evidence="1" type="ORF">VXS00_09325</name>
</gene>
<protein>
    <submittedName>
        <fullName evidence="1">Retention module-containing protein</fullName>
    </submittedName>
</protein>
<evidence type="ECO:0000313" key="2">
    <source>
        <dbReference type="Proteomes" id="UP001339429"/>
    </source>
</evidence>
<feature type="non-terminal residue" evidence="1">
    <location>
        <position position="386"/>
    </location>
</feature>
<evidence type="ECO:0000313" key="1">
    <source>
        <dbReference type="EMBL" id="MEC6898838.1"/>
    </source>
</evidence>
<reference evidence="1 2" key="1">
    <citation type="submission" date="2024-01" db="EMBL/GenBank/DDBJ databases">
        <title>Active colonisers of the gastrointestinal tract of Atlantic salmon farmed in a warm water region.</title>
        <authorList>
            <person name="Bowman J.P."/>
        </authorList>
    </citation>
    <scope>NUCLEOTIDE SEQUENCE [LARGE SCALE GENOMIC DNA]</scope>
    <source>
        <strain evidence="1 2">S4MW1</strain>
    </source>
</reference>